<sequence>MASLRFSLPSESLASPSISHLKVGRNQPTRVSPFHGIPTRSPFANPLRIALPMKMKERKRETVVRASASVSAQTLQWVSAVSTGILMVTRGTAIQKSFLVPLFALQAPASIIAWIKGEYGMWTAFITLLIRLFYFIPGELDLPFLAMLFVITAPYQAISLRGTQGGAILSLVVAAYLAFQHFSRLGNLKKAFEQGSIIATLAIISITAVPFFFLF</sequence>
<evidence type="ECO:0000256" key="3">
    <source>
        <dbReference type="ARBA" id="ARBA00022692"/>
    </source>
</evidence>
<comment type="similarity">
    <text evidence="2">Belongs to the Cold-regulated 413 protein family.</text>
</comment>
<evidence type="ECO:0000256" key="4">
    <source>
        <dbReference type="ARBA" id="ARBA00022989"/>
    </source>
</evidence>
<dbReference type="PANTHER" id="PTHR33596:SF17">
    <property type="entry name" value="COLD-REGULATED 413 INNER MEMBRANE PROTEIN 1, CHLOROPLASTIC-RELATED"/>
    <property type="match status" value="1"/>
</dbReference>
<dbReference type="PANTHER" id="PTHR33596">
    <property type="entry name" value="COLD-REGULATED 413 PLASMA MEMBRANE PROTEIN 2"/>
    <property type="match status" value="1"/>
</dbReference>
<keyword evidence="5 6" id="KW-0472">Membrane</keyword>
<accession>A0AAV8C406</accession>
<protein>
    <submittedName>
        <fullName evidence="7">Cold-regulated 413-plasma membrane 2</fullName>
    </submittedName>
</protein>
<keyword evidence="8" id="KW-1185">Reference proteome</keyword>
<keyword evidence="3 6" id="KW-0812">Transmembrane</keyword>
<name>A0AAV8C406_9POAL</name>
<keyword evidence="4 6" id="KW-1133">Transmembrane helix</keyword>
<proteinExistence type="inferred from homology"/>
<evidence type="ECO:0000256" key="2">
    <source>
        <dbReference type="ARBA" id="ARBA00005852"/>
    </source>
</evidence>
<evidence type="ECO:0000256" key="6">
    <source>
        <dbReference type="SAM" id="Phobius"/>
    </source>
</evidence>
<feature type="transmembrane region" description="Helical" evidence="6">
    <location>
        <begin position="165"/>
        <end position="183"/>
    </location>
</feature>
<feature type="transmembrane region" description="Helical" evidence="6">
    <location>
        <begin position="93"/>
        <end position="112"/>
    </location>
</feature>
<evidence type="ECO:0000256" key="1">
    <source>
        <dbReference type="ARBA" id="ARBA00004141"/>
    </source>
</evidence>
<feature type="transmembrane region" description="Helical" evidence="6">
    <location>
        <begin position="195"/>
        <end position="214"/>
    </location>
</feature>
<comment type="caution">
    <text evidence="7">The sequence shown here is derived from an EMBL/GenBank/DDBJ whole genome shotgun (WGS) entry which is preliminary data.</text>
</comment>
<organism evidence="7 8">
    <name type="scientific">Rhynchospora pubera</name>
    <dbReference type="NCBI Taxonomy" id="906938"/>
    <lineage>
        <taxon>Eukaryota</taxon>
        <taxon>Viridiplantae</taxon>
        <taxon>Streptophyta</taxon>
        <taxon>Embryophyta</taxon>
        <taxon>Tracheophyta</taxon>
        <taxon>Spermatophyta</taxon>
        <taxon>Magnoliopsida</taxon>
        <taxon>Liliopsida</taxon>
        <taxon>Poales</taxon>
        <taxon>Cyperaceae</taxon>
        <taxon>Cyperoideae</taxon>
        <taxon>Rhynchosporeae</taxon>
        <taxon>Rhynchospora</taxon>
    </lineage>
</organism>
<evidence type="ECO:0000313" key="8">
    <source>
        <dbReference type="Proteomes" id="UP001140206"/>
    </source>
</evidence>
<comment type="subcellular location">
    <subcellularLocation>
        <location evidence="1">Membrane</location>
        <topology evidence="1">Multi-pass membrane protein</topology>
    </subcellularLocation>
</comment>
<dbReference type="Proteomes" id="UP001140206">
    <property type="component" value="Chromosome 5"/>
</dbReference>
<gene>
    <name evidence="7" type="ORF">LUZ62_083786</name>
</gene>
<reference evidence="7" key="1">
    <citation type="submission" date="2022-08" db="EMBL/GenBank/DDBJ databases">
        <authorList>
            <person name="Marques A."/>
        </authorList>
    </citation>
    <scope>NUCLEOTIDE SEQUENCE</scope>
    <source>
        <strain evidence="7">RhyPub2mFocal</strain>
        <tissue evidence="7">Leaves</tissue>
    </source>
</reference>
<dbReference type="Pfam" id="PF05562">
    <property type="entry name" value="WCOR413"/>
    <property type="match status" value="1"/>
</dbReference>
<evidence type="ECO:0000256" key="5">
    <source>
        <dbReference type="ARBA" id="ARBA00023136"/>
    </source>
</evidence>
<dbReference type="InterPro" id="IPR008892">
    <property type="entry name" value="COR413"/>
</dbReference>
<evidence type="ECO:0000313" key="7">
    <source>
        <dbReference type="EMBL" id="KAJ4749381.1"/>
    </source>
</evidence>
<dbReference type="AlphaFoldDB" id="A0AAV8C406"/>
<dbReference type="GO" id="GO:0016020">
    <property type="term" value="C:membrane"/>
    <property type="evidence" value="ECO:0007669"/>
    <property type="project" value="UniProtKB-SubCell"/>
</dbReference>
<dbReference type="EMBL" id="JAMFTS010000005">
    <property type="protein sequence ID" value="KAJ4749381.1"/>
    <property type="molecule type" value="Genomic_DNA"/>
</dbReference>